<feature type="region of interest" description="Disordered" evidence="3">
    <location>
        <begin position="66"/>
        <end position="138"/>
    </location>
</feature>
<dbReference type="RefSeq" id="XP_016214998.1">
    <property type="nucleotide sequence ID" value="XM_016356909.1"/>
</dbReference>
<dbReference type="Gene3D" id="3.40.50.11500">
    <property type="match status" value="1"/>
</dbReference>
<dbReference type="RefSeq" id="XP_016214996.1">
    <property type="nucleotide sequence ID" value="XM_016356907.1"/>
</dbReference>
<accession>A0A0D2ADQ4</accession>
<keyword evidence="1" id="KW-0479">Metal-binding</keyword>
<dbReference type="InterPro" id="IPR037516">
    <property type="entry name" value="Tripartite_DENN"/>
</dbReference>
<dbReference type="PROSITE" id="PS50081">
    <property type="entry name" value="ZF_DAG_PE_2"/>
    <property type="match status" value="1"/>
</dbReference>
<dbReference type="SUPFAM" id="SSF57889">
    <property type="entry name" value="Cysteine-rich domain"/>
    <property type="match status" value="1"/>
</dbReference>
<feature type="domain" description="UDENN" evidence="5">
    <location>
        <begin position="261"/>
        <end position="1028"/>
    </location>
</feature>
<evidence type="ECO:0000256" key="2">
    <source>
        <dbReference type="ARBA" id="ARBA00022833"/>
    </source>
</evidence>
<dbReference type="EMBL" id="KN847538">
    <property type="protein sequence ID" value="KIW05127.1"/>
    <property type="molecule type" value="Genomic_DNA"/>
</dbReference>
<dbReference type="Pfam" id="PF02141">
    <property type="entry name" value="DENN"/>
    <property type="match status" value="1"/>
</dbReference>
<feature type="region of interest" description="Disordered" evidence="3">
    <location>
        <begin position="747"/>
        <end position="793"/>
    </location>
</feature>
<sequence length="1130" mass="124692">MAPKSASSKRQPPAPSQLAHEQSSLPLADYFFIAGIESSQIYDEKLAQTLQHAPPLEDTIQEHSVLDTTTNGQQSRSSGDGLGLSGLEGRRKSNGTARFSYERRKSIGSLVGAGSGTASNRSSATIKPSGNTDTLSNGVQLADQDSSVGAGATAVTSLSGLSDEDFDSALRKFASERDEFMEEMHFSAGTLPQMTKPKPRPRTQKIVSEDVSGLRGGVGSLRRKLSTMNSMKRQPSVMRQSSIRTSKRMSGYNSVIPNPQPFQADPNMHPLKRRYEPGLLDRYPPKAMVDELKRRNPFPDYVPMFAFPNDITVVSSDERPRSTWHGFCMTNADGSKLYGVTLIMWLPLNQKVSEELERQCEEWRKANMTNEERELASSLGERLAIERAKLSRLLSQLPTIPSGSEERDQLEDDISAVEEKIGLMTDLLRPVRHGAASKIEGLTDGETGLWIPRAYGILGRDGSLTSFWKEWLRAVAVPMTNGAIQRVPATSPKVGLWQPLERYVVNLCAEAPSPISSLTQVEVQVRELRLYARKEAVNELPGSRNVDLYALFRALSIPNIIILFEYMLAESRIILLSSHTAMLHLASQALLALLYPLKWTGILVPVLPNRLIQTLEAPVPYIVGIERRYEADLPDDDFVLVDLDSDTIESFGPPPSLPKQQRRKLTTLLQCAAPHHLRYGVEVGPPPYAKETYPCDAFSSECPSVYTHRAPSSTLATLVSLNSTSFTDVGALMASARGQVFNAFLQAKDPNSRGSDHRPATSTTSGNGRLASPPSPRLSPTSGQFQVPGTPISRNDSAFALQASLREKRSGHFDASSRRSSSFGFERMPPVRRPSQPWMGHLPTPSTSTLGSDFRSGSSYAPSVYAQSTLAASTIMPGVLMQPVRNTDSTQWVEGHCLNWKLHDKNGICAVCDEKSDEGIYKCSGCSVTAHGRCLQQITNVCPSAFRPELVRAAFVRCFASLLYTYRRFLRPAKGEQRANGMLFKFDLEGFIKSLPHDTAEYMATLQDTQAFNEFIHEVEVTKPDDPAVRLFDQIIISKRNRGRTSLFSKASTDFLSDNSEHIWRTAQANPPNARFPGDYRQVISRIPAKLDPTLMKEPRVLQGVPRVPLVKAKRKPIGSTAGVAMQKNP</sequence>
<feature type="region of interest" description="Disordered" evidence="3">
    <location>
        <begin position="1"/>
        <end position="21"/>
    </location>
</feature>
<evidence type="ECO:0008006" key="8">
    <source>
        <dbReference type="Google" id="ProtNLM"/>
    </source>
</evidence>
<proteinExistence type="predicted"/>
<evidence type="ECO:0000259" key="4">
    <source>
        <dbReference type="PROSITE" id="PS50081"/>
    </source>
</evidence>
<dbReference type="InterPro" id="IPR005113">
    <property type="entry name" value="uDENN_dom"/>
</dbReference>
<keyword evidence="7" id="KW-1185">Reference proteome</keyword>
<evidence type="ECO:0000313" key="6">
    <source>
        <dbReference type="EMBL" id="KIW05128.1"/>
    </source>
</evidence>
<evidence type="ECO:0000256" key="3">
    <source>
        <dbReference type="SAM" id="MobiDB-lite"/>
    </source>
</evidence>
<feature type="region of interest" description="Disordered" evidence="3">
    <location>
        <begin position="809"/>
        <end position="841"/>
    </location>
</feature>
<dbReference type="GeneID" id="27311654"/>
<dbReference type="Pfam" id="PF03456">
    <property type="entry name" value="uDENN"/>
    <property type="match status" value="1"/>
</dbReference>
<organism evidence="6 7">
    <name type="scientific">Verruconis gallopava</name>
    <dbReference type="NCBI Taxonomy" id="253628"/>
    <lineage>
        <taxon>Eukaryota</taxon>
        <taxon>Fungi</taxon>
        <taxon>Dikarya</taxon>
        <taxon>Ascomycota</taxon>
        <taxon>Pezizomycotina</taxon>
        <taxon>Dothideomycetes</taxon>
        <taxon>Pleosporomycetidae</taxon>
        <taxon>Venturiales</taxon>
        <taxon>Sympoventuriaceae</taxon>
        <taxon>Verruconis</taxon>
    </lineage>
</organism>
<evidence type="ECO:0000256" key="1">
    <source>
        <dbReference type="ARBA" id="ARBA00022723"/>
    </source>
</evidence>
<dbReference type="VEuPathDB" id="FungiDB:PV09_03681"/>
<feature type="compositionally biased region" description="Polar residues" evidence="3">
    <location>
        <begin position="1"/>
        <end position="10"/>
    </location>
</feature>
<dbReference type="RefSeq" id="XP_016214997.1">
    <property type="nucleotide sequence ID" value="XM_016356908.1"/>
</dbReference>
<dbReference type="EMBL" id="KN847538">
    <property type="protein sequence ID" value="KIW05129.1"/>
    <property type="molecule type" value="Genomic_DNA"/>
</dbReference>
<feature type="compositionally biased region" description="Polar residues" evidence="3">
    <location>
        <begin position="783"/>
        <end position="793"/>
    </location>
</feature>
<dbReference type="InterPro" id="IPR043153">
    <property type="entry name" value="DENN_C"/>
</dbReference>
<feature type="domain" description="Phorbol-ester/DAG-type" evidence="4">
    <location>
        <begin position="895"/>
        <end position="942"/>
    </location>
</feature>
<dbReference type="GO" id="GO:0046872">
    <property type="term" value="F:metal ion binding"/>
    <property type="evidence" value="ECO:0007669"/>
    <property type="project" value="UniProtKB-KW"/>
</dbReference>
<dbReference type="PANTHER" id="PTHR12296:SF21">
    <property type="entry name" value="DENN DOMAIN-CONTAINING PROTEIN 3"/>
    <property type="match status" value="1"/>
</dbReference>
<dbReference type="Pfam" id="PF03455">
    <property type="entry name" value="dDENN"/>
    <property type="match status" value="1"/>
</dbReference>
<feature type="compositionally biased region" description="Basic and acidic residues" evidence="3">
    <location>
        <begin position="750"/>
        <end position="759"/>
    </location>
</feature>
<dbReference type="SMART" id="SM00799">
    <property type="entry name" value="DENN"/>
    <property type="match status" value="1"/>
</dbReference>
<evidence type="ECO:0000259" key="5">
    <source>
        <dbReference type="PROSITE" id="PS50211"/>
    </source>
</evidence>
<dbReference type="GO" id="GO:0031410">
    <property type="term" value="C:cytoplasmic vesicle"/>
    <property type="evidence" value="ECO:0007669"/>
    <property type="project" value="TreeGrafter"/>
</dbReference>
<dbReference type="SMART" id="SM00801">
    <property type="entry name" value="dDENN"/>
    <property type="match status" value="1"/>
</dbReference>
<dbReference type="OrthoDB" id="6019893at2759"/>
<dbReference type="AlphaFoldDB" id="A0A0D2ADQ4"/>
<dbReference type="InterPro" id="IPR005112">
    <property type="entry name" value="dDENN_dom"/>
</dbReference>
<dbReference type="InterPro" id="IPR002219">
    <property type="entry name" value="PKC_DAG/PE"/>
</dbReference>
<evidence type="ECO:0000313" key="7">
    <source>
        <dbReference type="Proteomes" id="UP000053259"/>
    </source>
</evidence>
<dbReference type="Proteomes" id="UP000053259">
    <property type="component" value="Unassembled WGS sequence"/>
</dbReference>
<dbReference type="GO" id="GO:0032483">
    <property type="term" value="P:regulation of Rab protein signal transduction"/>
    <property type="evidence" value="ECO:0007669"/>
    <property type="project" value="TreeGrafter"/>
</dbReference>
<protein>
    <recommendedName>
        <fullName evidence="8">UDENN domain-containing protein</fullName>
    </recommendedName>
</protein>
<dbReference type="EMBL" id="KN847538">
    <property type="protein sequence ID" value="KIW05128.1"/>
    <property type="molecule type" value="Genomic_DNA"/>
</dbReference>
<gene>
    <name evidence="6" type="ORF">PV09_03681</name>
</gene>
<feature type="region of interest" description="Disordered" evidence="3">
    <location>
        <begin position="227"/>
        <end position="247"/>
    </location>
</feature>
<dbReference type="SMART" id="SM00800">
    <property type="entry name" value="uDENN"/>
    <property type="match status" value="1"/>
</dbReference>
<dbReference type="InterPro" id="IPR046349">
    <property type="entry name" value="C1-like_sf"/>
</dbReference>
<dbReference type="Gene3D" id="3.30.450.200">
    <property type="match status" value="1"/>
</dbReference>
<name>A0A0D2ADQ4_9PEZI</name>
<reference evidence="6 7" key="1">
    <citation type="submission" date="2015-01" db="EMBL/GenBank/DDBJ databases">
        <title>The Genome Sequence of Ochroconis gallopava CBS43764.</title>
        <authorList>
            <consortium name="The Broad Institute Genomics Platform"/>
            <person name="Cuomo C."/>
            <person name="de Hoog S."/>
            <person name="Gorbushina A."/>
            <person name="Stielow B."/>
            <person name="Teixiera M."/>
            <person name="Abouelleil A."/>
            <person name="Chapman S.B."/>
            <person name="Priest M."/>
            <person name="Young S.K."/>
            <person name="Wortman J."/>
            <person name="Nusbaum C."/>
            <person name="Birren B."/>
        </authorList>
    </citation>
    <scope>NUCLEOTIDE SEQUENCE [LARGE SCALE GENOMIC DNA]</scope>
    <source>
        <strain evidence="6 7">CBS 43764</strain>
    </source>
</reference>
<feature type="compositionally biased region" description="Polar residues" evidence="3">
    <location>
        <begin position="116"/>
        <end position="138"/>
    </location>
</feature>
<dbReference type="InterPro" id="IPR051696">
    <property type="entry name" value="DENN_Domain_GEFs"/>
</dbReference>
<feature type="compositionally biased region" description="Polar residues" evidence="3">
    <location>
        <begin position="227"/>
        <end position="244"/>
    </location>
</feature>
<dbReference type="PANTHER" id="PTHR12296">
    <property type="entry name" value="DENN DOMAIN-CONTAINING PROTEIN 4"/>
    <property type="match status" value="1"/>
</dbReference>
<dbReference type="HOGENOM" id="CLU_001932_0_0_1"/>
<keyword evidence="2" id="KW-0862">Zinc</keyword>
<dbReference type="CDD" id="cd00029">
    <property type="entry name" value="C1"/>
    <property type="match status" value="1"/>
</dbReference>
<dbReference type="Gene3D" id="3.30.60.20">
    <property type="match status" value="1"/>
</dbReference>
<dbReference type="InterPro" id="IPR001194">
    <property type="entry name" value="cDENN_dom"/>
</dbReference>
<dbReference type="PROSITE" id="PS50211">
    <property type="entry name" value="DENN"/>
    <property type="match status" value="1"/>
</dbReference>